<feature type="region of interest" description="Disordered" evidence="1">
    <location>
        <begin position="1"/>
        <end position="27"/>
    </location>
</feature>
<dbReference type="AlphaFoldDB" id="A0A0F9TIL8"/>
<name>A0A0F9TIL8_9ZZZZ</name>
<protein>
    <recommendedName>
        <fullName evidence="3">Portal protein</fullName>
    </recommendedName>
</protein>
<gene>
    <name evidence="2" type="ORF">LCGC14_0725170</name>
</gene>
<evidence type="ECO:0000256" key="1">
    <source>
        <dbReference type="SAM" id="MobiDB-lite"/>
    </source>
</evidence>
<sequence>MPARFQIRPHADSVGPSIRPGPGHGEPTYETWKRRLSAAILRRDAFKARVNIYLKEIAGERGVPWGKEEMWGYNFWVNLLHSNNKIFLAHVYHQNPRLLVNKNSQHAASLAPDIEATMAHYQRELVMKKVNRRVIVDGYLTNMGVCKVGYKAEFGSEPILASERDEDDITATERVLKGLGIEPKEKKKDVSPERFHEFIKSESPFVVSVSPFDMLFPLGAKYTEELQWVAQEIKVFVSELKQNSIYKNTEHIRGTEFFKAPVTTKGEDPFAGDEEYRFTNTYEIHDLKNGKLHIIEMTALDFLYETDYPHPEIDGSQFVFFQPSIIPKDDIYGVPIPKVDEPMRVEFSAIRQRIAAHIDKFVGRLIGLKEYLSPEVLAALESGDVGSIIEVSGSSDDYRKVIGPFVNPGIGEEIFAHLRELKEDLRIVTGVSEAKRAGAGQRKTLGEAQLIEKGADLSISIDQDQVVDFVKDQSRKLFQVITGYVDYPIPVMVKGENGLGEKPLIPSEDLKADIWFDVQADSSQKPNRELQRAQAEQLLVASANIAEAMISLHQVAPDLKRLYTKLIAAHDEPNPEEFLVEVKPPPVEGQEDGAAPDTVEQLLAQFGGQGA</sequence>
<evidence type="ECO:0008006" key="3">
    <source>
        <dbReference type="Google" id="ProtNLM"/>
    </source>
</evidence>
<proteinExistence type="predicted"/>
<reference evidence="2" key="1">
    <citation type="journal article" date="2015" name="Nature">
        <title>Complex archaea that bridge the gap between prokaryotes and eukaryotes.</title>
        <authorList>
            <person name="Spang A."/>
            <person name="Saw J.H."/>
            <person name="Jorgensen S.L."/>
            <person name="Zaremba-Niedzwiedzka K."/>
            <person name="Martijn J."/>
            <person name="Lind A.E."/>
            <person name="van Eijk R."/>
            <person name="Schleper C."/>
            <person name="Guy L."/>
            <person name="Ettema T.J."/>
        </authorList>
    </citation>
    <scope>NUCLEOTIDE SEQUENCE</scope>
</reference>
<organism evidence="2">
    <name type="scientific">marine sediment metagenome</name>
    <dbReference type="NCBI Taxonomy" id="412755"/>
    <lineage>
        <taxon>unclassified sequences</taxon>
        <taxon>metagenomes</taxon>
        <taxon>ecological metagenomes</taxon>
    </lineage>
</organism>
<accession>A0A0F9TIL8</accession>
<dbReference type="EMBL" id="LAZR01001658">
    <property type="protein sequence ID" value="KKN41268.1"/>
    <property type="molecule type" value="Genomic_DNA"/>
</dbReference>
<evidence type="ECO:0000313" key="2">
    <source>
        <dbReference type="EMBL" id="KKN41268.1"/>
    </source>
</evidence>
<comment type="caution">
    <text evidence="2">The sequence shown here is derived from an EMBL/GenBank/DDBJ whole genome shotgun (WGS) entry which is preliminary data.</text>
</comment>